<keyword evidence="1" id="KW-0145">Chemotaxis</keyword>
<evidence type="ECO:0000313" key="4">
    <source>
        <dbReference type="Proteomes" id="UP001597106"/>
    </source>
</evidence>
<evidence type="ECO:0000313" key="3">
    <source>
        <dbReference type="EMBL" id="MFD0930200.1"/>
    </source>
</evidence>
<dbReference type="Proteomes" id="UP001597106">
    <property type="component" value="Unassembled WGS sequence"/>
</dbReference>
<keyword evidence="4" id="KW-1185">Reference proteome</keyword>
<protein>
    <submittedName>
        <fullName evidence="3">Chemotaxis protein CheX</fullName>
    </submittedName>
</protein>
<dbReference type="Pfam" id="PF13690">
    <property type="entry name" value="CheX"/>
    <property type="match status" value="1"/>
</dbReference>
<sequence length="165" mass="18602">MQLLPTQEMVKKISDSWSFVSGSAFNFKESQRYTFHNHDNLMAVVLPLYIDQLPQHESIAIGLILDDAEAHKIASHMFGLSSDELSDEDVKDAKKETCNIMGGGLIVDEHSELGLPKEIPLEEFFELQKTATFSRLFVSDKPNEDLVNLVIFDVNNHKFSGVFSL</sequence>
<dbReference type="SUPFAM" id="SSF103039">
    <property type="entry name" value="CheC-like"/>
    <property type="match status" value="1"/>
</dbReference>
<gene>
    <name evidence="3" type="ORF">ACFQ1T_10485</name>
</gene>
<comment type="caution">
    <text evidence="3">The sequence shown here is derived from an EMBL/GenBank/DDBJ whole genome shotgun (WGS) entry which is preliminary data.</text>
</comment>
<proteinExistence type="predicted"/>
<dbReference type="EMBL" id="JBHTJW010000002">
    <property type="protein sequence ID" value="MFD0930200.1"/>
    <property type="molecule type" value="Genomic_DNA"/>
</dbReference>
<dbReference type="RefSeq" id="WP_194746764.1">
    <property type="nucleotide sequence ID" value="NZ_JBHTJW010000002.1"/>
</dbReference>
<name>A0ABW3GM40_9PROT</name>
<evidence type="ECO:0000256" key="1">
    <source>
        <dbReference type="ARBA" id="ARBA00022500"/>
    </source>
</evidence>
<accession>A0ABW3GM40</accession>
<dbReference type="InterPro" id="IPR028976">
    <property type="entry name" value="CheC-like_sf"/>
</dbReference>
<evidence type="ECO:0000259" key="2">
    <source>
        <dbReference type="Pfam" id="PF13690"/>
    </source>
</evidence>
<reference evidence="4" key="1">
    <citation type="journal article" date="2019" name="Int. J. Syst. Evol. Microbiol.">
        <title>The Global Catalogue of Microorganisms (GCM) 10K type strain sequencing project: providing services to taxonomists for standard genome sequencing and annotation.</title>
        <authorList>
            <consortium name="The Broad Institute Genomics Platform"/>
            <consortium name="The Broad Institute Genome Sequencing Center for Infectious Disease"/>
            <person name="Wu L."/>
            <person name="Ma J."/>
        </authorList>
    </citation>
    <scope>NUCLEOTIDE SEQUENCE [LARGE SCALE GENOMIC DNA]</scope>
    <source>
        <strain evidence="4">CCUG 59685</strain>
    </source>
</reference>
<organism evidence="3 4">
    <name type="scientific">Methylophilus glucosoxydans</name>
    <dbReference type="NCBI Taxonomy" id="752553"/>
    <lineage>
        <taxon>Bacteria</taxon>
        <taxon>Pseudomonadati</taxon>
        <taxon>Pseudomonadota</taxon>
        <taxon>Betaproteobacteria</taxon>
        <taxon>Nitrosomonadales</taxon>
        <taxon>Methylophilaceae</taxon>
        <taxon>Methylophilus</taxon>
    </lineage>
</organism>
<dbReference type="Gene3D" id="3.40.1550.10">
    <property type="entry name" value="CheC-like"/>
    <property type="match status" value="1"/>
</dbReference>
<feature type="domain" description="Chemotaxis phosphatase CheX-like" evidence="2">
    <location>
        <begin position="59"/>
        <end position="122"/>
    </location>
</feature>
<dbReference type="InterPro" id="IPR028051">
    <property type="entry name" value="CheX-like_dom"/>
</dbReference>